<gene>
    <name evidence="1" type="ORF">C7H79_17010</name>
</gene>
<organism evidence="1 2">
    <name type="scientific">Nitrosomonas supralitoralis</name>
    <dbReference type="NCBI Taxonomy" id="2116706"/>
    <lineage>
        <taxon>Bacteria</taxon>
        <taxon>Pseudomonadati</taxon>
        <taxon>Pseudomonadota</taxon>
        <taxon>Betaproteobacteria</taxon>
        <taxon>Nitrosomonadales</taxon>
        <taxon>Nitrosomonadaceae</taxon>
        <taxon>Nitrosomonas</taxon>
    </lineage>
</organism>
<protein>
    <submittedName>
        <fullName evidence="1">Uncharacterized protein</fullName>
    </submittedName>
</protein>
<comment type="caution">
    <text evidence="1">The sequence shown here is derived from an EMBL/GenBank/DDBJ whole genome shotgun (WGS) entry which is preliminary data.</text>
</comment>
<evidence type="ECO:0000313" key="2">
    <source>
        <dbReference type="Proteomes" id="UP000241912"/>
    </source>
</evidence>
<reference evidence="1 2" key="1">
    <citation type="submission" date="2018-03" db="EMBL/GenBank/DDBJ databases">
        <title>Draft genome of Nitrosomonas supralitoralis APG5.</title>
        <authorList>
            <person name="Urakawa H."/>
            <person name="Lopez J.V."/>
        </authorList>
    </citation>
    <scope>NUCLEOTIDE SEQUENCE [LARGE SCALE GENOMIC DNA]</scope>
    <source>
        <strain evidence="1 2">APG5</strain>
    </source>
</reference>
<sequence length="160" mass="18364">LKDQGQIKFLEADHLLSSLLIDEGLDEEFFQEHIADPLESLRLRFGKVRVFGGMVAMLWQEGKHKAAIQLEELWVNLTHKQEFSLLCSYSLGFQHPSTFEDSLHLISECHKHLIPNKKHESTVSSEESDVVNALEIAWNRMAEKFAYSQTPRIQLSSSNN</sequence>
<dbReference type="AlphaFoldDB" id="A0A2P7NQP3"/>
<dbReference type="Proteomes" id="UP000241912">
    <property type="component" value="Unassembled WGS sequence"/>
</dbReference>
<feature type="non-terminal residue" evidence="1">
    <location>
        <position position="1"/>
    </location>
</feature>
<accession>A0A2P7NQP3</accession>
<dbReference type="EMBL" id="PXXU01000144">
    <property type="protein sequence ID" value="PSJ15806.1"/>
    <property type="molecule type" value="Genomic_DNA"/>
</dbReference>
<proteinExistence type="predicted"/>
<evidence type="ECO:0000313" key="1">
    <source>
        <dbReference type="EMBL" id="PSJ15806.1"/>
    </source>
</evidence>
<name>A0A2P7NQP3_9PROT</name>
<keyword evidence="2" id="KW-1185">Reference proteome</keyword>
<dbReference type="RefSeq" id="WP_172592502.1">
    <property type="nucleotide sequence ID" value="NZ_PXXU01000144.1"/>
</dbReference>